<reference evidence="2" key="3">
    <citation type="submission" date="2024-01" db="EMBL/GenBank/DDBJ databases">
        <authorList>
            <person name="Coelho M.A."/>
            <person name="David-Palma M."/>
            <person name="Shea T."/>
            <person name="Sun S."/>
            <person name="Cuomo C.A."/>
            <person name="Heitman J."/>
        </authorList>
    </citation>
    <scope>NUCLEOTIDE SEQUENCE</scope>
    <source>
        <strain evidence="2">CBS 7841</strain>
    </source>
</reference>
<dbReference type="RefSeq" id="XP_066067891.1">
    <property type="nucleotide sequence ID" value="XM_066211794.1"/>
</dbReference>
<dbReference type="GeneID" id="91086580"/>
<dbReference type="Proteomes" id="UP000094043">
    <property type="component" value="Chromosome 3"/>
</dbReference>
<keyword evidence="3" id="KW-1185">Reference proteome</keyword>
<dbReference type="AlphaFoldDB" id="A0A1E3IAY9"/>
<feature type="region of interest" description="Disordered" evidence="1">
    <location>
        <begin position="107"/>
        <end position="151"/>
    </location>
</feature>
<feature type="region of interest" description="Disordered" evidence="1">
    <location>
        <begin position="24"/>
        <end position="44"/>
    </location>
</feature>
<gene>
    <name evidence="2" type="ORF">L203_102368</name>
</gene>
<evidence type="ECO:0000313" key="2">
    <source>
        <dbReference type="EMBL" id="WVN87191.1"/>
    </source>
</evidence>
<evidence type="ECO:0000313" key="3">
    <source>
        <dbReference type="Proteomes" id="UP000094043"/>
    </source>
</evidence>
<feature type="compositionally biased region" description="Low complexity" evidence="1">
    <location>
        <begin position="112"/>
        <end position="122"/>
    </location>
</feature>
<protein>
    <submittedName>
        <fullName evidence="2">Uncharacterized protein</fullName>
    </submittedName>
</protein>
<dbReference type="OrthoDB" id="2573023at2759"/>
<name>A0A1E3IAY9_9TREE</name>
<dbReference type="VEuPathDB" id="FungiDB:L203_04825"/>
<dbReference type="KEGG" id="cdep:91086580"/>
<sequence length="289" mass="31624">MPCASIPSFSSKRLRSCLSLNRSCPNSPALRPESQGGKGQHKRVKMVRWQEMNGCAVTSFHDTYSQEEYDRSPLDPPTSAERDCVLPERDSRCFATARECFLMDWSDEEDSPTSTSDASDSSVLHTPPCTEASSEDGTFTERREEEEGDGVWNECMQRRRMMFAHMCSAQEGERQPEFEGYRSVGATLAELLKSIGCDDSESGGGEEENQGRGEEGIGMYGLGSVDHVETEVGTPSLVSTEDSEVECSIASPIIGKGLKALEGEGMDMVGKMSIPTLVIGDAEDVETRE</sequence>
<accession>A0A1E3IAY9</accession>
<reference evidence="2" key="2">
    <citation type="journal article" date="2022" name="Elife">
        <title>Obligate sexual reproduction of a homothallic fungus closely related to the Cryptococcus pathogenic species complex.</title>
        <authorList>
            <person name="Passer A.R."/>
            <person name="Clancey S.A."/>
            <person name="Shea T."/>
            <person name="David-Palma M."/>
            <person name="Averette A.F."/>
            <person name="Boekhout T."/>
            <person name="Porcel B.M."/>
            <person name="Nowrousian M."/>
            <person name="Cuomo C.A."/>
            <person name="Sun S."/>
            <person name="Heitman J."/>
            <person name="Coelho M.A."/>
        </authorList>
    </citation>
    <scope>NUCLEOTIDE SEQUENCE</scope>
    <source>
        <strain evidence="2">CBS 7841</strain>
    </source>
</reference>
<organism evidence="2 3">
    <name type="scientific">Cryptococcus depauperatus CBS 7841</name>
    <dbReference type="NCBI Taxonomy" id="1295531"/>
    <lineage>
        <taxon>Eukaryota</taxon>
        <taxon>Fungi</taxon>
        <taxon>Dikarya</taxon>
        <taxon>Basidiomycota</taxon>
        <taxon>Agaricomycotina</taxon>
        <taxon>Tremellomycetes</taxon>
        <taxon>Tremellales</taxon>
        <taxon>Cryptococcaceae</taxon>
        <taxon>Cryptococcus</taxon>
    </lineage>
</organism>
<proteinExistence type="predicted"/>
<dbReference type="EMBL" id="CP143786">
    <property type="protein sequence ID" value="WVN87191.1"/>
    <property type="molecule type" value="Genomic_DNA"/>
</dbReference>
<reference evidence="2" key="1">
    <citation type="submission" date="2016-06" db="EMBL/GenBank/DDBJ databases">
        <authorList>
            <person name="Cuomo C."/>
            <person name="Litvintseva A."/>
            <person name="Heitman J."/>
            <person name="Chen Y."/>
            <person name="Sun S."/>
            <person name="Springer D."/>
            <person name="Dromer F."/>
            <person name="Young S."/>
            <person name="Zeng Q."/>
            <person name="Chapman S."/>
            <person name="Gujja S."/>
            <person name="Saif S."/>
            <person name="Birren B."/>
        </authorList>
    </citation>
    <scope>NUCLEOTIDE SEQUENCE</scope>
    <source>
        <strain evidence="2">CBS 7841</strain>
    </source>
</reference>
<evidence type="ECO:0000256" key="1">
    <source>
        <dbReference type="SAM" id="MobiDB-lite"/>
    </source>
</evidence>